<feature type="domain" description="YrdC-like" evidence="12">
    <location>
        <begin position="8"/>
        <end position="182"/>
    </location>
</feature>
<dbReference type="PANTHER" id="PTHR17490">
    <property type="entry name" value="SUA5"/>
    <property type="match status" value="1"/>
</dbReference>
<keyword evidence="5" id="KW-0808">Transferase</keyword>
<proteinExistence type="inferred from homology"/>
<keyword evidence="7" id="KW-0548">Nucleotidyltransferase</keyword>
<evidence type="ECO:0000256" key="9">
    <source>
        <dbReference type="ARBA" id="ARBA00022840"/>
    </source>
</evidence>
<evidence type="ECO:0000256" key="10">
    <source>
        <dbReference type="ARBA" id="ARBA00029774"/>
    </source>
</evidence>
<dbReference type="Gene3D" id="3.90.870.10">
    <property type="entry name" value="DHBP synthase"/>
    <property type="match status" value="1"/>
</dbReference>
<gene>
    <name evidence="13" type="ORF">SAMN02745149_01871</name>
</gene>
<name>A0A1T4M725_TREPO</name>
<dbReference type="PANTHER" id="PTHR17490:SF16">
    <property type="entry name" value="THREONYLCARBAMOYL-AMP SYNTHASE"/>
    <property type="match status" value="1"/>
</dbReference>
<evidence type="ECO:0000256" key="11">
    <source>
        <dbReference type="ARBA" id="ARBA00048366"/>
    </source>
</evidence>
<dbReference type="AlphaFoldDB" id="A0A1T4M725"/>
<dbReference type="GO" id="GO:0006450">
    <property type="term" value="P:regulation of translational fidelity"/>
    <property type="evidence" value="ECO:0007669"/>
    <property type="project" value="TreeGrafter"/>
</dbReference>
<dbReference type="PROSITE" id="PS51163">
    <property type="entry name" value="YRDC"/>
    <property type="match status" value="1"/>
</dbReference>
<evidence type="ECO:0000256" key="4">
    <source>
        <dbReference type="ARBA" id="ARBA00022490"/>
    </source>
</evidence>
<evidence type="ECO:0000259" key="12">
    <source>
        <dbReference type="PROSITE" id="PS51163"/>
    </source>
</evidence>
<dbReference type="GO" id="GO:0008033">
    <property type="term" value="P:tRNA processing"/>
    <property type="evidence" value="ECO:0007669"/>
    <property type="project" value="UniProtKB-KW"/>
</dbReference>
<sequence>MICSKSDTDSAVRCANLLRKEKVLILPTDTVYGFSGVTGRTDALIRKIKGRAETKPFIQLISSPEDISFITDDIIPEKLLKLWPGPLTIIVSDKKNPGSTVAVRCPGDEWLRSVIRLAGSPLYSTSVNRSGSPVLQKIADIRAEFEREVDLIVDAGDAQNSVPSTIVRLDGETVTVVRQGAVKL</sequence>
<dbReference type="InterPro" id="IPR017945">
    <property type="entry name" value="DHBP_synth_RibB-like_a/b_dom"/>
</dbReference>
<dbReference type="InterPro" id="IPR050156">
    <property type="entry name" value="TC-AMP_synthase_SUA5"/>
</dbReference>
<accession>A0A1T4M725</accession>
<dbReference type="SUPFAM" id="SSF55821">
    <property type="entry name" value="YrdC/RibB"/>
    <property type="match status" value="1"/>
</dbReference>
<evidence type="ECO:0000256" key="5">
    <source>
        <dbReference type="ARBA" id="ARBA00022679"/>
    </source>
</evidence>
<evidence type="ECO:0000256" key="7">
    <source>
        <dbReference type="ARBA" id="ARBA00022695"/>
    </source>
</evidence>
<dbReference type="GO" id="GO:0005524">
    <property type="term" value="F:ATP binding"/>
    <property type="evidence" value="ECO:0007669"/>
    <property type="project" value="UniProtKB-KW"/>
</dbReference>
<evidence type="ECO:0000256" key="8">
    <source>
        <dbReference type="ARBA" id="ARBA00022741"/>
    </source>
</evidence>
<dbReference type="InterPro" id="IPR006070">
    <property type="entry name" value="Sua5-like_dom"/>
</dbReference>
<dbReference type="Pfam" id="PF01300">
    <property type="entry name" value="Sua5_yciO_yrdC"/>
    <property type="match status" value="1"/>
</dbReference>
<dbReference type="EC" id="2.7.7.87" evidence="3"/>
<protein>
    <recommendedName>
        <fullName evidence="10">L-threonylcarbamoyladenylate synthase</fullName>
        <ecNumber evidence="3">2.7.7.87</ecNumber>
    </recommendedName>
    <alternativeName>
        <fullName evidence="10">L-threonylcarbamoyladenylate synthase</fullName>
    </alternativeName>
</protein>
<dbReference type="GO" id="GO:0061710">
    <property type="term" value="F:L-threonylcarbamoyladenylate synthase"/>
    <property type="evidence" value="ECO:0007669"/>
    <property type="project" value="UniProtKB-EC"/>
</dbReference>
<reference evidence="13 14" key="1">
    <citation type="submission" date="2017-02" db="EMBL/GenBank/DDBJ databases">
        <authorList>
            <person name="Peterson S.W."/>
        </authorList>
    </citation>
    <scope>NUCLEOTIDE SEQUENCE [LARGE SCALE GENOMIC DNA]</scope>
    <source>
        <strain evidence="13 14">ATCC BAA-908</strain>
    </source>
</reference>
<organism evidence="13 14">
    <name type="scientific">Treponema porcinum</name>
    <dbReference type="NCBI Taxonomy" id="261392"/>
    <lineage>
        <taxon>Bacteria</taxon>
        <taxon>Pseudomonadati</taxon>
        <taxon>Spirochaetota</taxon>
        <taxon>Spirochaetia</taxon>
        <taxon>Spirochaetales</taxon>
        <taxon>Treponemataceae</taxon>
        <taxon>Treponema</taxon>
    </lineage>
</organism>
<dbReference type="GO" id="GO:0000049">
    <property type="term" value="F:tRNA binding"/>
    <property type="evidence" value="ECO:0007669"/>
    <property type="project" value="TreeGrafter"/>
</dbReference>
<comment type="catalytic activity">
    <reaction evidence="11">
        <text>L-threonine + hydrogencarbonate + ATP = L-threonylcarbamoyladenylate + diphosphate + H2O</text>
        <dbReference type="Rhea" id="RHEA:36407"/>
        <dbReference type="ChEBI" id="CHEBI:15377"/>
        <dbReference type="ChEBI" id="CHEBI:17544"/>
        <dbReference type="ChEBI" id="CHEBI:30616"/>
        <dbReference type="ChEBI" id="CHEBI:33019"/>
        <dbReference type="ChEBI" id="CHEBI:57926"/>
        <dbReference type="ChEBI" id="CHEBI:73682"/>
        <dbReference type="EC" id="2.7.7.87"/>
    </reaction>
</comment>
<dbReference type="RefSeq" id="WP_078933772.1">
    <property type="nucleotide sequence ID" value="NZ_FUWG01000014.1"/>
</dbReference>
<comment type="similarity">
    <text evidence="2">Belongs to the SUA5 family.</text>
</comment>
<evidence type="ECO:0000256" key="2">
    <source>
        <dbReference type="ARBA" id="ARBA00007663"/>
    </source>
</evidence>
<dbReference type="STRING" id="261392.SAMN02745149_01871"/>
<dbReference type="GeneID" id="78317152"/>
<dbReference type="OrthoDB" id="9814580at2"/>
<evidence type="ECO:0000313" key="14">
    <source>
        <dbReference type="Proteomes" id="UP000190423"/>
    </source>
</evidence>
<dbReference type="Proteomes" id="UP000190423">
    <property type="component" value="Unassembled WGS sequence"/>
</dbReference>
<keyword evidence="6" id="KW-0819">tRNA processing</keyword>
<keyword evidence="9" id="KW-0067">ATP-binding</keyword>
<evidence type="ECO:0000313" key="13">
    <source>
        <dbReference type="EMBL" id="SJZ62711.1"/>
    </source>
</evidence>
<dbReference type="EMBL" id="FUWG01000014">
    <property type="protein sequence ID" value="SJZ62711.1"/>
    <property type="molecule type" value="Genomic_DNA"/>
</dbReference>
<dbReference type="GO" id="GO:0005737">
    <property type="term" value="C:cytoplasm"/>
    <property type="evidence" value="ECO:0007669"/>
    <property type="project" value="UniProtKB-SubCell"/>
</dbReference>
<evidence type="ECO:0000256" key="3">
    <source>
        <dbReference type="ARBA" id="ARBA00012584"/>
    </source>
</evidence>
<keyword evidence="14" id="KW-1185">Reference proteome</keyword>
<dbReference type="GO" id="GO:0003725">
    <property type="term" value="F:double-stranded RNA binding"/>
    <property type="evidence" value="ECO:0007669"/>
    <property type="project" value="InterPro"/>
</dbReference>
<evidence type="ECO:0000256" key="1">
    <source>
        <dbReference type="ARBA" id="ARBA00004496"/>
    </source>
</evidence>
<evidence type="ECO:0000256" key="6">
    <source>
        <dbReference type="ARBA" id="ARBA00022694"/>
    </source>
</evidence>
<keyword evidence="4" id="KW-0963">Cytoplasm</keyword>
<comment type="subcellular location">
    <subcellularLocation>
        <location evidence="1">Cytoplasm</location>
    </subcellularLocation>
</comment>
<keyword evidence="8" id="KW-0547">Nucleotide-binding</keyword>